<evidence type="ECO:0000313" key="2">
    <source>
        <dbReference type="EMBL" id="MCH94038.1"/>
    </source>
</evidence>
<feature type="region of interest" description="Disordered" evidence="1">
    <location>
        <begin position="26"/>
        <end position="70"/>
    </location>
</feature>
<evidence type="ECO:0000256" key="1">
    <source>
        <dbReference type="SAM" id="MobiDB-lite"/>
    </source>
</evidence>
<feature type="region of interest" description="Disordered" evidence="1">
    <location>
        <begin position="101"/>
        <end position="147"/>
    </location>
</feature>
<keyword evidence="3" id="KW-1185">Reference proteome</keyword>
<feature type="compositionally biased region" description="Basic and acidic residues" evidence="1">
    <location>
        <begin position="26"/>
        <end position="47"/>
    </location>
</feature>
<proteinExistence type="predicted"/>
<dbReference type="AlphaFoldDB" id="A0A392N4Y3"/>
<feature type="compositionally biased region" description="Basic and acidic residues" evidence="1">
    <location>
        <begin position="104"/>
        <end position="118"/>
    </location>
</feature>
<name>A0A392N4Y3_9FABA</name>
<evidence type="ECO:0000313" key="3">
    <source>
        <dbReference type="Proteomes" id="UP000265520"/>
    </source>
</evidence>
<accession>A0A392N4Y3</accession>
<dbReference type="Proteomes" id="UP000265520">
    <property type="component" value="Unassembled WGS sequence"/>
</dbReference>
<dbReference type="EMBL" id="LXQA010026338">
    <property type="protein sequence ID" value="MCH94038.1"/>
    <property type="molecule type" value="Genomic_DNA"/>
</dbReference>
<protein>
    <submittedName>
        <fullName evidence="2">Uncharacterized protein</fullName>
    </submittedName>
</protein>
<sequence length="147" mass="16889">MITLDLTTLFGKLEEHQQELIALQKHEESIKKERHNVKDKEKSKDIKTTSTKSKGKEQSNGCDSDEDSDNEEMTLFVKRFNKYVKKNGIKFSDKNVTKFLKQSSKIDNDEGNKNEKPKSVSYECGKPDHYKPDYPLLNKGKGKSKSS</sequence>
<organism evidence="2 3">
    <name type="scientific">Trifolium medium</name>
    <dbReference type="NCBI Taxonomy" id="97028"/>
    <lineage>
        <taxon>Eukaryota</taxon>
        <taxon>Viridiplantae</taxon>
        <taxon>Streptophyta</taxon>
        <taxon>Embryophyta</taxon>
        <taxon>Tracheophyta</taxon>
        <taxon>Spermatophyta</taxon>
        <taxon>Magnoliopsida</taxon>
        <taxon>eudicotyledons</taxon>
        <taxon>Gunneridae</taxon>
        <taxon>Pentapetalae</taxon>
        <taxon>rosids</taxon>
        <taxon>fabids</taxon>
        <taxon>Fabales</taxon>
        <taxon>Fabaceae</taxon>
        <taxon>Papilionoideae</taxon>
        <taxon>50 kb inversion clade</taxon>
        <taxon>NPAAA clade</taxon>
        <taxon>Hologalegina</taxon>
        <taxon>IRL clade</taxon>
        <taxon>Trifolieae</taxon>
        <taxon>Trifolium</taxon>
    </lineage>
</organism>
<comment type="caution">
    <text evidence="2">The sequence shown here is derived from an EMBL/GenBank/DDBJ whole genome shotgun (WGS) entry which is preliminary data.</text>
</comment>
<gene>
    <name evidence="2" type="ORF">A2U01_0014993</name>
</gene>
<reference evidence="2 3" key="1">
    <citation type="journal article" date="2018" name="Front. Plant Sci.">
        <title>Red Clover (Trifolium pratense) and Zigzag Clover (T. medium) - A Picture of Genomic Similarities and Differences.</title>
        <authorList>
            <person name="Dluhosova J."/>
            <person name="Istvanek J."/>
            <person name="Nedelnik J."/>
            <person name="Repkova J."/>
        </authorList>
    </citation>
    <scope>NUCLEOTIDE SEQUENCE [LARGE SCALE GENOMIC DNA]</scope>
    <source>
        <strain evidence="3">cv. 10/8</strain>
        <tissue evidence="2">Leaf</tissue>
    </source>
</reference>